<accession>A0A399F9N2</accession>
<dbReference type="PANTHER" id="PTHR22550">
    <property type="entry name" value="SPORE GERMINATION PROTEIN"/>
    <property type="match status" value="1"/>
</dbReference>
<evidence type="ECO:0000259" key="6">
    <source>
        <dbReference type="PROSITE" id="PS50234"/>
    </source>
</evidence>
<organism evidence="7 8">
    <name type="scientific">Meiothermus granaticius NBRC 107808</name>
    <dbReference type="NCBI Taxonomy" id="1227551"/>
    <lineage>
        <taxon>Bacteria</taxon>
        <taxon>Thermotogati</taxon>
        <taxon>Deinococcota</taxon>
        <taxon>Deinococci</taxon>
        <taxon>Thermales</taxon>
        <taxon>Thermaceae</taxon>
        <taxon>Meiothermus</taxon>
    </lineage>
</organism>
<name>A0A399F9N2_9DEIN</name>
<comment type="caution">
    <text evidence="7">The sequence shown here is derived from an EMBL/GenBank/DDBJ whole genome shotgun (WGS) entry which is preliminary data.</text>
</comment>
<evidence type="ECO:0000313" key="8">
    <source>
        <dbReference type="Proteomes" id="UP000266178"/>
    </source>
</evidence>
<keyword evidence="2 5" id="KW-0812">Transmembrane</keyword>
<dbReference type="PROSITE" id="PS50234">
    <property type="entry name" value="VWFA"/>
    <property type="match status" value="1"/>
</dbReference>
<dbReference type="PANTHER" id="PTHR22550:SF5">
    <property type="entry name" value="LEUCINE ZIPPER PROTEIN 4"/>
    <property type="match status" value="1"/>
</dbReference>
<reference evidence="7 8" key="1">
    <citation type="submission" date="2018-08" db="EMBL/GenBank/DDBJ databases">
        <title>Meiothermus granaticius genome AF-68 sequencing project.</title>
        <authorList>
            <person name="Da Costa M.S."/>
            <person name="Albuquerque L."/>
            <person name="Raposo P."/>
            <person name="Froufe H.J.C."/>
            <person name="Barroso C.S."/>
            <person name="Egas C."/>
        </authorList>
    </citation>
    <scope>NUCLEOTIDE SEQUENCE [LARGE SCALE GENOMIC DNA]</scope>
    <source>
        <strain evidence="7 8">AF-68</strain>
    </source>
</reference>
<feature type="domain" description="VWFA" evidence="6">
    <location>
        <begin position="86"/>
        <end position="279"/>
    </location>
</feature>
<keyword evidence="3 5" id="KW-1133">Transmembrane helix</keyword>
<dbReference type="SUPFAM" id="SSF53300">
    <property type="entry name" value="vWA-like"/>
    <property type="match status" value="1"/>
</dbReference>
<evidence type="ECO:0000256" key="2">
    <source>
        <dbReference type="ARBA" id="ARBA00022692"/>
    </source>
</evidence>
<dbReference type="InterPro" id="IPR002035">
    <property type="entry name" value="VWF_A"/>
</dbReference>
<dbReference type="EMBL" id="QWLB01000020">
    <property type="protein sequence ID" value="RIH92396.1"/>
    <property type="molecule type" value="Genomic_DNA"/>
</dbReference>
<proteinExistence type="predicted"/>
<evidence type="ECO:0000256" key="4">
    <source>
        <dbReference type="ARBA" id="ARBA00023136"/>
    </source>
</evidence>
<evidence type="ECO:0000313" key="7">
    <source>
        <dbReference type="EMBL" id="RIH92396.1"/>
    </source>
</evidence>
<dbReference type="AlphaFoldDB" id="A0A399F9N2"/>
<keyword evidence="8" id="KW-1185">Reference proteome</keyword>
<protein>
    <submittedName>
        <fullName evidence="7">VWFA-related Acidobacterial domain protein</fullName>
    </submittedName>
</protein>
<dbReference type="OrthoDB" id="8882959at2"/>
<dbReference type="RefSeq" id="WP_119357184.1">
    <property type="nucleotide sequence ID" value="NZ_BJXM01000011.1"/>
</dbReference>
<evidence type="ECO:0000256" key="5">
    <source>
        <dbReference type="SAM" id="Phobius"/>
    </source>
</evidence>
<sequence>MSFQWPWVLVLLLLLPLWVWVYRRSLRRPAEAVVLYPDLARLRRAVGARGVQRHIPALLFLGALLLALLALARPSWRLLEADPRAGIILAVDISRSMQATDVWPSRFEAARSALRTFVRELPRGARVGLVTFSRNATLVVPLTTDRTQLQEAIDLLQLDLGTAIGEAIVESVSALPSLKERSDVPDPKSLATIILLTDGRSLGGIDPLLAAEQANQQQIRIDTIGIGRVTDGPVPGLPEGYQVAAAFDPETLRSIAQITGGEYVSVDSLSKLQQTYRSLSQKMVWKTHRDEVSGLFALGAGVLLMLSLGLSQLRRRVV</sequence>
<evidence type="ECO:0000256" key="3">
    <source>
        <dbReference type="ARBA" id="ARBA00022989"/>
    </source>
</evidence>
<gene>
    <name evidence="7" type="ORF">Mgrana_01692</name>
</gene>
<dbReference type="Pfam" id="PF13519">
    <property type="entry name" value="VWA_2"/>
    <property type="match status" value="1"/>
</dbReference>
<dbReference type="Proteomes" id="UP000266178">
    <property type="component" value="Unassembled WGS sequence"/>
</dbReference>
<evidence type="ECO:0000256" key="1">
    <source>
        <dbReference type="ARBA" id="ARBA00022475"/>
    </source>
</evidence>
<feature type="transmembrane region" description="Helical" evidence="5">
    <location>
        <begin position="292"/>
        <end position="313"/>
    </location>
</feature>
<keyword evidence="1" id="KW-1003">Cell membrane</keyword>
<keyword evidence="4 5" id="KW-0472">Membrane</keyword>
<feature type="transmembrane region" description="Helical" evidence="5">
    <location>
        <begin position="54"/>
        <end position="72"/>
    </location>
</feature>
<dbReference type="SMART" id="SM00327">
    <property type="entry name" value="VWA"/>
    <property type="match status" value="1"/>
</dbReference>
<dbReference type="Gene3D" id="3.40.50.410">
    <property type="entry name" value="von Willebrand factor, type A domain"/>
    <property type="match status" value="1"/>
</dbReference>
<dbReference type="InterPro" id="IPR050768">
    <property type="entry name" value="UPF0353/GerABKA_families"/>
</dbReference>
<dbReference type="InterPro" id="IPR036465">
    <property type="entry name" value="vWFA_dom_sf"/>
</dbReference>